<protein>
    <submittedName>
        <fullName evidence="3">Syntaxin 16</fullName>
    </submittedName>
</protein>
<dbReference type="PROSITE" id="PS50192">
    <property type="entry name" value="T_SNARE"/>
    <property type="match status" value="1"/>
</dbReference>
<dbReference type="VEuPathDB" id="GiardiaDB:SS50377_23032"/>
<dbReference type="AlphaFoldDB" id="V6M2W7"/>
<dbReference type="Proteomes" id="UP000018208">
    <property type="component" value="Unassembled WGS sequence"/>
</dbReference>
<dbReference type="InterPro" id="IPR000727">
    <property type="entry name" value="T_SNARE_dom"/>
</dbReference>
<evidence type="ECO:0000313" key="4">
    <source>
        <dbReference type="EMBL" id="KAH0575399.1"/>
    </source>
</evidence>
<keyword evidence="1" id="KW-0812">Transmembrane</keyword>
<organism evidence="3">
    <name type="scientific">Spironucleus salmonicida</name>
    <dbReference type="NCBI Taxonomy" id="348837"/>
    <lineage>
        <taxon>Eukaryota</taxon>
        <taxon>Metamonada</taxon>
        <taxon>Diplomonadida</taxon>
        <taxon>Hexamitidae</taxon>
        <taxon>Hexamitinae</taxon>
        <taxon>Spironucleus</taxon>
    </lineage>
</organism>
<keyword evidence="1" id="KW-1133">Transmembrane helix</keyword>
<evidence type="ECO:0000313" key="3">
    <source>
        <dbReference type="EMBL" id="EST47609.1"/>
    </source>
</evidence>
<name>V6M2W7_9EUKA</name>
<reference evidence="3 4" key="1">
    <citation type="journal article" date="2014" name="PLoS Genet.">
        <title>The Genome of Spironucleus salmonicida Highlights a Fish Pathogen Adapted to Fluctuating Environments.</title>
        <authorList>
            <person name="Xu F."/>
            <person name="Jerlstrom-Hultqvist J."/>
            <person name="Einarsson E."/>
            <person name="Astvaldsson A."/>
            <person name="Svard S.G."/>
            <person name="Andersson J.O."/>
        </authorList>
    </citation>
    <scope>NUCLEOTIDE SEQUENCE</scope>
    <source>
        <strain evidence="4">ATCC 50377</strain>
    </source>
</reference>
<keyword evidence="5" id="KW-1185">Reference proteome</keyword>
<dbReference type="GO" id="GO:0016192">
    <property type="term" value="P:vesicle-mediated transport"/>
    <property type="evidence" value="ECO:0007669"/>
    <property type="project" value="InterPro"/>
</dbReference>
<keyword evidence="1" id="KW-0472">Membrane</keyword>
<accession>V6M2W7</accession>
<feature type="domain" description="T-SNARE coiled-coil homology" evidence="2">
    <location>
        <begin position="172"/>
        <end position="223"/>
    </location>
</feature>
<dbReference type="OrthoDB" id="10251371at2759"/>
<evidence type="ECO:0000259" key="2">
    <source>
        <dbReference type="PROSITE" id="PS50192"/>
    </source>
</evidence>
<feature type="transmembrane region" description="Helical" evidence="1">
    <location>
        <begin position="235"/>
        <end position="254"/>
    </location>
</feature>
<dbReference type="EMBL" id="KI546038">
    <property type="protein sequence ID" value="EST47609.1"/>
    <property type="molecule type" value="Genomic_DNA"/>
</dbReference>
<proteinExistence type="predicted"/>
<reference evidence="4" key="2">
    <citation type="submission" date="2020-12" db="EMBL/GenBank/DDBJ databases">
        <title>New Spironucleus salmonicida genome in near-complete chromosomes.</title>
        <authorList>
            <person name="Xu F."/>
            <person name="Kurt Z."/>
            <person name="Jimenez-Gonzalez A."/>
            <person name="Astvaldsson A."/>
            <person name="Andersson J.O."/>
            <person name="Svard S.G."/>
        </authorList>
    </citation>
    <scope>NUCLEOTIDE SEQUENCE</scope>
    <source>
        <strain evidence="4">ATCC 50377</strain>
    </source>
</reference>
<dbReference type="SUPFAM" id="SSF47661">
    <property type="entry name" value="t-snare proteins"/>
    <property type="match status" value="1"/>
</dbReference>
<dbReference type="GO" id="GO:0016020">
    <property type="term" value="C:membrane"/>
    <property type="evidence" value="ECO:0007669"/>
    <property type="project" value="InterPro"/>
</dbReference>
<gene>
    <name evidence="3" type="ORF">SS50377_12304</name>
    <name evidence="4" type="ORF">SS50377_23032</name>
</gene>
<dbReference type="Gene3D" id="1.20.5.110">
    <property type="match status" value="1"/>
</dbReference>
<sequence>MDLTQKFFKFRPAQPEAYEDNAPLIQNQFEAKIPQYIIIYKQLRQIQFEISASLKKIHQKHSQMSSLQFQSAIQEEINQQRYIIVEKLSLFKQKLPTLERLKNTNYESKLIVPQAIISLNVINHQNGQLFRRIQSVYLAELNTAESSISQTNTQGIQQQQQVKNSQDTIYAQQITKEIQDLVQIVSEMTGQVYETGTVIDRIDQHILEADNMVESGIKNLEIARKHQKTISKLRSFTYTLFIIDIIMAILYGIIKI</sequence>
<evidence type="ECO:0000313" key="5">
    <source>
        <dbReference type="Proteomes" id="UP000018208"/>
    </source>
</evidence>
<dbReference type="InterPro" id="IPR010989">
    <property type="entry name" value="SNARE"/>
</dbReference>
<evidence type="ECO:0000256" key="1">
    <source>
        <dbReference type="SAM" id="Phobius"/>
    </source>
</evidence>
<dbReference type="EMBL" id="AUWU02000003">
    <property type="protein sequence ID" value="KAH0575399.1"/>
    <property type="molecule type" value="Genomic_DNA"/>
</dbReference>